<protein>
    <submittedName>
        <fullName evidence="1">Uncharacterized protein</fullName>
    </submittedName>
</protein>
<dbReference type="EMBL" id="KN832572">
    <property type="protein sequence ID" value="KII84141.1"/>
    <property type="molecule type" value="Genomic_DNA"/>
</dbReference>
<keyword evidence="2" id="KW-1185">Reference proteome</keyword>
<reference evidence="1 2" key="1">
    <citation type="submission" date="2014-06" db="EMBL/GenBank/DDBJ databases">
        <title>Evolutionary Origins and Diversification of the Mycorrhizal Mutualists.</title>
        <authorList>
            <consortium name="DOE Joint Genome Institute"/>
            <consortium name="Mycorrhizal Genomics Consortium"/>
            <person name="Kohler A."/>
            <person name="Kuo A."/>
            <person name="Nagy L.G."/>
            <person name="Floudas D."/>
            <person name="Copeland A."/>
            <person name="Barry K.W."/>
            <person name="Cichocki N."/>
            <person name="Veneault-Fourrey C."/>
            <person name="LaButti K."/>
            <person name="Lindquist E.A."/>
            <person name="Lipzen A."/>
            <person name="Lundell T."/>
            <person name="Morin E."/>
            <person name="Murat C."/>
            <person name="Riley R."/>
            <person name="Ohm R."/>
            <person name="Sun H."/>
            <person name="Tunlid A."/>
            <person name="Henrissat B."/>
            <person name="Grigoriev I.V."/>
            <person name="Hibbett D.S."/>
            <person name="Martin F."/>
        </authorList>
    </citation>
    <scope>NUCLEOTIDE SEQUENCE [LARGE SCALE GENOMIC DNA]</scope>
    <source>
        <strain evidence="1 2">FD-325 SS-3</strain>
    </source>
</reference>
<accession>A0A0C9SKQ4</accession>
<dbReference type="Proteomes" id="UP000053263">
    <property type="component" value="Unassembled WGS sequence"/>
</dbReference>
<evidence type="ECO:0000313" key="2">
    <source>
        <dbReference type="Proteomes" id="UP000053263"/>
    </source>
</evidence>
<dbReference type="AlphaFoldDB" id="A0A0C9SKQ4"/>
<organism evidence="1 2">
    <name type="scientific">Plicaturopsis crispa FD-325 SS-3</name>
    <dbReference type="NCBI Taxonomy" id="944288"/>
    <lineage>
        <taxon>Eukaryota</taxon>
        <taxon>Fungi</taxon>
        <taxon>Dikarya</taxon>
        <taxon>Basidiomycota</taxon>
        <taxon>Agaricomycotina</taxon>
        <taxon>Agaricomycetes</taxon>
        <taxon>Agaricomycetidae</taxon>
        <taxon>Amylocorticiales</taxon>
        <taxon>Amylocorticiaceae</taxon>
        <taxon>Plicatura</taxon>
        <taxon>Plicaturopsis crispa</taxon>
    </lineage>
</organism>
<proteinExistence type="predicted"/>
<dbReference type="HOGENOM" id="CLU_3033407_0_0_1"/>
<sequence length="55" mass="6032">MSYLASPRKRCAADDSPAPIRLSGLRRSSWEAVVTCSMEPEAYEIAFGELKALSL</sequence>
<evidence type="ECO:0000313" key="1">
    <source>
        <dbReference type="EMBL" id="KII84141.1"/>
    </source>
</evidence>
<name>A0A0C9SKQ4_PLICR</name>
<gene>
    <name evidence="1" type="ORF">PLICRDRAFT_371411</name>
</gene>